<feature type="domain" description="Methyltransferase" evidence="2">
    <location>
        <begin position="117"/>
        <end position="207"/>
    </location>
</feature>
<dbReference type="STRING" id="485913.Krac_5792"/>
<comment type="caution">
    <text evidence="3">The sequence shown here is derived from an EMBL/GenBank/DDBJ whole genome shotgun (WGS) entry which is preliminary data.</text>
</comment>
<dbReference type="GO" id="GO:0008168">
    <property type="term" value="F:methyltransferase activity"/>
    <property type="evidence" value="ECO:0007669"/>
    <property type="project" value="UniProtKB-KW"/>
</dbReference>
<dbReference type="InParanoid" id="D6TWV9"/>
<dbReference type="InterPro" id="IPR041698">
    <property type="entry name" value="Methyltransf_25"/>
</dbReference>
<keyword evidence="3" id="KW-0489">Methyltransferase</keyword>
<dbReference type="EMBL" id="ADVG01000003">
    <property type="protein sequence ID" value="EFH84692.1"/>
    <property type="molecule type" value="Genomic_DNA"/>
</dbReference>
<proteinExistence type="predicted"/>
<reference evidence="3 4" key="1">
    <citation type="journal article" date="2011" name="Stand. Genomic Sci.">
        <title>Non-contiguous finished genome sequence and contextual data of the filamentous soil bacterium Ktedonobacter racemifer type strain (SOSP1-21).</title>
        <authorList>
            <person name="Chang Y.J."/>
            <person name="Land M."/>
            <person name="Hauser L."/>
            <person name="Chertkov O."/>
            <person name="Del Rio T.G."/>
            <person name="Nolan M."/>
            <person name="Copeland A."/>
            <person name="Tice H."/>
            <person name="Cheng J.F."/>
            <person name="Lucas S."/>
            <person name="Han C."/>
            <person name="Goodwin L."/>
            <person name="Pitluck S."/>
            <person name="Ivanova N."/>
            <person name="Ovchinikova G."/>
            <person name="Pati A."/>
            <person name="Chen A."/>
            <person name="Palaniappan K."/>
            <person name="Mavromatis K."/>
            <person name="Liolios K."/>
            <person name="Brettin T."/>
            <person name="Fiebig A."/>
            <person name="Rohde M."/>
            <person name="Abt B."/>
            <person name="Goker M."/>
            <person name="Detter J.C."/>
            <person name="Woyke T."/>
            <person name="Bristow J."/>
            <person name="Eisen J.A."/>
            <person name="Markowitz V."/>
            <person name="Hugenholtz P."/>
            <person name="Kyrpides N.C."/>
            <person name="Klenk H.P."/>
            <person name="Lapidus A."/>
        </authorList>
    </citation>
    <scope>NUCLEOTIDE SEQUENCE [LARGE SCALE GENOMIC DNA]</scope>
    <source>
        <strain evidence="4">DSM 44963</strain>
    </source>
</reference>
<dbReference type="Pfam" id="PF13649">
    <property type="entry name" value="Methyltransf_25"/>
    <property type="match status" value="1"/>
</dbReference>
<dbReference type="AlphaFoldDB" id="D6TWV9"/>
<dbReference type="PANTHER" id="PTHR43591:SF24">
    <property type="entry name" value="2-METHOXY-6-POLYPRENYL-1,4-BENZOQUINOL METHYLASE, MITOCHONDRIAL"/>
    <property type="match status" value="1"/>
</dbReference>
<dbReference type="PANTHER" id="PTHR43591">
    <property type="entry name" value="METHYLTRANSFERASE"/>
    <property type="match status" value="1"/>
</dbReference>
<keyword evidence="4" id="KW-1185">Reference proteome</keyword>
<dbReference type="Proteomes" id="UP000004508">
    <property type="component" value="Unassembled WGS sequence"/>
</dbReference>
<dbReference type="Gene3D" id="3.40.50.150">
    <property type="entry name" value="Vaccinia Virus protein VP39"/>
    <property type="match status" value="1"/>
</dbReference>
<evidence type="ECO:0000313" key="4">
    <source>
        <dbReference type="Proteomes" id="UP000004508"/>
    </source>
</evidence>
<keyword evidence="3" id="KW-0808">Transferase</keyword>
<evidence type="ECO:0000256" key="1">
    <source>
        <dbReference type="SAM" id="MobiDB-lite"/>
    </source>
</evidence>
<dbReference type="SUPFAM" id="SSF53335">
    <property type="entry name" value="S-adenosyl-L-methionine-dependent methyltransferases"/>
    <property type="match status" value="1"/>
</dbReference>
<protein>
    <submittedName>
        <fullName evidence="3">Methyltransferase type 11</fullName>
    </submittedName>
</protein>
<name>D6TWV9_KTERA</name>
<feature type="compositionally biased region" description="Basic and acidic residues" evidence="1">
    <location>
        <begin position="382"/>
        <end position="404"/>
    </location>
</feature>
<accession>D6TWV9</accession>
<dbReference type="CDD" id="cd02440">
    <property type="entry name" value="AdoMet_MTases"/>
    <property type="match status" value="1"/>
</dbReference>
<sequence length="404" mass="45697">MTPLSIPLQSGQGLHFLAKNERQVLSRASHLLVPQVHEDRGYPSPLPPGEALYPFYTPSDPLVLDEEVLVLPIHPLEWRRRTQQARMLLQHCGTPLPERHEGRPLARILELSIDPHGEWLRQVASLHPTTEVIGVTSQEMYARQAAFFAAVQGCRNVHVQVCPLSRPLPFPAESMDLINGRFLHASLPEHLWPLLLEECVRLLRPGGVLHLLECLRGESTSAAAGTLYAAYRHSLERRRVASRPSLPGARTIRAFQPEHLPLRLAKAGLVAVEQQKSLLDFSAGMPFHGTLREQADDFFQLVAPLCTHHHAPLSLEAYQQAYHEMQLELLEPTFRGYWHLCALWGYKPYARVLRPIPSIHRGQPCSHRHGQPCALFPMPKDVQQREPEPSEEADQTHDRSAERS</sequence>
<dbReference type="RefSeq" id="WP_007916413.1">
    <property type="nucleotide sequence ID" value="NZ_ADVG01000003.1"/>
</dbReference>
<gene>
    <name evidence="3" type="ORF">Krac_5792</name>
</gene>
<evidence type="ECO:0000259" key="2">
    <source>
        <dbReference type="Pfam" id="PF13649"/>
    </source>
</evidence>
<evidence type="ECO:0000313" key="3">
    <source>
        <dbReference type="EMBL" id="EFH84692.1"/>
    </source>
</evidence>
<dbReference type="InterPro" id="IPR029063">
    <property type="entry name" value="SAM-dependent_MTases_sf"/>
</dbReference>
<dbReference type="GO" id="GO:0032259">
    <property type="term" value="P:methylation"/>
    <property type="evidence" value="ECO:0007669"/>
    <property type="project" value="UniProtKB-KW"/>
</dbReference>
<feature type="region of interest" description="Disordered" evidence="1">
    <location>
        <begin position="376"/>
        <end position="404"/>
    </location>
</feature>
<organism evidence="3 4">
    <name type="scientific">Ktedonobacter racemifer DSM 44963</name>
    <dbReference type="NCBI Taxonomy" id="485913"/>
    <lineage>
        <taxon>Bacteria</taxon>
        <taxon>Bacillati</taxon>
        <taxon>Chloroflexota</taxon>
        <taxon>Ktedonobacteria</taxon>
        <taxon>Ktedonobacterales</taxon>
        <taxon>Ktedonobacteraceae</taxon>
        <taxon>Ktedonobacter</taxon>
    </lineage>
</organism>